<organism evidence="7 8">
    <name type="scientific">Candidatus Enterocloster excrementipullorum</name>
    <dbReference type="NCBI Taxonomy" id="2838559"/>
    <lineage>
        <taxon>Bacteria</taxon>
        <taxon>Bacillati</taxon>
        <taxon>Bacillota</taxon>
        <taxon>Clostridia</taxon>
        <taxon>Lachnospirales</taxon>
        <taxon>Lachnospiraceae</taxon>
        <taxon>Enterocloster</taxon>
    </lineage>
</organism>
<dbReference type="Gene3D" id="1.10.150.120">
    <property type="entry name" value="[2Fe-2S]-binding domain"/>
    <property type="match status" value="1"/>
</dbReference>
<keyword evidence="1" id="KW-0001">2Fe-2S</keyword>
<keyword evidence="4" id="KW-0408">Iron</keyword>
<accession>A0A9D2SI18</accession>
<dbReference type="SUPFAM" id="SSF47741">
    <property type="entry name" value="CO dehydrogenase ISP C-domain like"/>
    <property type="match status" value="1"/>
</dbReference>
<sequence>MMDGIRFRLNGEEQLYEGSAADRLLDALRDTYRMTSVKCGCREGECGACAVLMDGLLVNSCCVAMGAVEGAEIITLEGYRETERFRSLDKAFGEATAVQCGFCIPGMVLAAEALLRKNPHPTPEEIREGISGNLCRCTGYNAIVKAIEQAAKEGDGLW</sequence>
<dbReference type="GO" id="GO:0016491">
    <property type="term" value="F:oxidoreductase activity"/>
    <property type="evidence" value="ECO:0007669"/>
    <property type="project" value="UniProtKB-KW"/>
</dbReference>
<dbReference type="Gene3D" id="3.10.20.30">
    <property type="match status" value="1"/>
</dbReference>
<name>A0A9D2SI18_9FIRM</name>
<dbReference type="GO" id="GO:0046872">
    <property type="term" value="F:metal ion binding"/>
    <property type="evidence" value="ECO:0007669"/>
    <property type="project" value="UniProtKB-KW"/>
</dbReference>
<evidence type="ECO:0000313" key="8">
    <source>
        <dbReference type="Proteomes" id="UP000823910"/>
    </source>
</evidence>
<evidence type="ECO:0000256" key="3">
    <source>
        <dbReference type="ARBA" id="ARBA00023002"/>
    </source>
</evidence>
<keyword evidence="3" id="KW-0560">Oxidoreductase</keyword>
<dbReference type="Pfam" id="PF00111">
    <property type="entry name" value="Fer2"/>
    <property type="match status" value="1"/>
</dbReference>
<keyword evidence="5" id="KW-0411">Iron-sulfur</keyword>
<comment type="caution">
    <text evidence="7">The sequence shown here is derived from an EMBL/GenBank/DDBJ whole genome shotgun (WGS) entry which is preliminary data.</text>
</comment>
<feature type="domain" description="2Fe-2S ferredoxin-type" evidence="6">
    <location>
        <begin position="3"/>
        <end position="79"/>
    </location>
</feature>
<dbReference type="CDD" id="cd00207">
    <property type="entry name" value="fer2"/>
    <property type="match status" value="1"/>
</dbReference>
<dbReference type="InterPro" id="IPR002888">
    <property type="entry name" value="2Fe-2S-bd"/>
</dbReference>
<protein>
    <submittedName>
        <fullName evidence="7">(2Fe-2S)-binding protein</fullName>
    </submittedName>
</protein>
<dbReference type="InterPro" id="IPR036010">
    <property type="entry name" value="2Fe-2S_ferredoxin-like_sf"/>
</dbReference>
<dbReference type="EMBL" id="DWWT01000030">
    <property type="protein sequence ID" value="HJC05964.1"/>
    <property type="molecule type" value="Genomic_DNA"/>
</dbReference>
<evidence type="ECO:0000256" key="4">
    <source>
        <dbReference type="ARBA" id="ARBA00023004"/>
    </source>
</evidence>
<keyword evidence="2" id="KW-0479">Metal-binding</keyword>
<evidence type="ECO:0000256" key="5">
    <source>
        <dbReference type="ARBA" id="ARBA00023014"/>
    </source>
</evidence>
<dbReference type="InterPro" id="IPR012675">
    <property type="entry name" value="Beta-grasp_dom_sf"/>
</dbReference>
<dbReference type="PROSITE" id="PS00197">
    <property type="entry name" value="2FE2S_FER_1"/>
    <property type="match status" value="1"/>
</dbReference>
<dbReference type="InterPro" id="IPR006058">
    <property type="entry name" value="2Fe2S_fd_BS"/>
</dbReference>
<evidence type="ECO:0000256" key="2">
    <source>
        <dbReference type="ARBA" id="ARBA00022723"/>
    </source>
</evidence>
<proteinExistence type="predicted"/>
<evidence type="ECO:0000256" key="1">
    <source>
        <dbReference type="ARBA" id="ARBA00022714"/>
    </source>
</evidence>
<dbReference type="PANTHER" id="PTHR44379">
    <property type="entry name" value="OXIDOREDUCTASE WITH IRON-SULFUR SUBUNIT"/>
    <property type="match status" value="1"/>
</dbReference>
<dbReference type="PANTHER" id="PTHR44379:SF8">
    <property type="entry name" value="XANTHINE DEHYDROGENASE IRON-SULFUR-BINDING SUBUNIT XDHC-RELATED"/>
    <property type="match status" value="1"/>
</dbReference>
<reference evidence="7" key="1">
    <citation type="journal article" date="2021" name="PeerJ">
        <title>Extensive microbial diversity within the chicken gut microbiome revealed by metagenomics and culture.</title>
        <authorList>
            <person name="Gilroy R."/>
            <person name="Ravi A."/>
            <person name="Getino M."/>
            <person name="Pursley I."/>
            <person name="Horton D.L."/>
            <person name="Alikhan N.F."/>
            <person name="Baker D."/>
            <person name="Gharbi K."/>
            <person name="Hall N."/>
            <person name="Watson M."/>
            <person name="Adriaenssens E.M."/>
            <person name="Foster-Nyarko E."/>
            <person name="Jarju S."/>
            <person name="Secka A."/>
            <person name="Antonio M."/>
            <person name="Oren A."/>
            <person name="Chaudhuri R.R."/>
            <person name="La Ragione R."/>
            <person name="Hildebrand F."/>
            <person name="Pallen M.J."/>
        </authorList>
    </citation>
    <scope>NUCLEOTIDE SEQUENCE</scope>
    <source>
        <strain evidence="7">CHK180-15479</strain>
    </source>
</reference>
<evidence type="ECO:0000313" key="7">
    <source>
        <dbReference type="EMBL" id="HJC05964.1"/>
    </source>
</evidence>
<dbReference type="InterPro" id="IPR051452">
    <property type="entry name" value="Diverse_Oxidoreductases"/>
</dbReference>
<dbReference type="Pfam" id="PF01799">
    <property type="entry name" value="Fer2_2"/>
    <property type="match status" value="1"/>
</dbReference>
<dbReference type="AlphaFoldDB" id="A0A9D2SI18"/>
<dbReference type="InterPro" id="IPR001041">
    <property type="entry name" value="2Fe-2S_ferredoxin-type"/>
</dbReference>
<dbReference type="Proteomes" id="UP000823910">
    <property type="component" value="Unassembled WGS sequence"/>
</dbReference>
<dbReference type="PROSITE" id="PS51085">
    <property type="entry name" value="2FE2S_FER_2"/>
    <property type="match status" value="1"/>
</dbReference>
<reference evidence="7" key="2">
    <citation type="submission" date="2021-04" db="EMBL/GenBank/DDBJ databases">
        <authorList>
            <person name="Gilroy R."/>
        </authorList>
    </citation>
    <scope>NUCLEOTIDE SEQUENCE</scope>
    <source>
        <strain evidence="7">CHK180-15479</strain>
    </source>
</reference>
<gene>
    <name evidence="7" type="ORF">H9704_07405</name>
</gene>
<dbReference type="InterPro" id="IPR036884">
    <property type="entry name" value="2Fe-2S-bd_dom_sf"/>
</dbReference>
<dbReference type="SUPFAM" id="SSF54292">
    <property type="entry name" value="2Fe-2S ferredoxin-like"/>
    <property type="match status" value="1"/>
</dbReference>
<evidence type="ECO:0000259" key="6">
    <source>
        <dbReference type="PROSITE" id="PS51085"/>
    </source>
</evidence>
<dbReference type="GO" id="GO:0051537">
    <property type="term" value="F:2 iron, 2 sulfur cluster binding"/>
    <property type="evidence" value="ECO:0007669"/>
    <property type="project" value="UniProtKB-KW"/>
</dbReference>